<evidence type="ECO:0000313" key="1">
    <source>
        <dbReference type="EMBL" id="MET6991574.1"/>
    </source>
</evidence>
<organism evidence="1 2">
    <name type="scientific">Sediminicola arcticus</name>
    <dbReference type="NCBI Taxonomy" id="1574308"/>
    <lineage>
        <taxon>Bacteria</taxon>
        <taxon>Pseudomonadati</taxon>
        <taxon>Bacteroidota</taxon>
        <taxon>Flavobacteriia</taxon>
        <taxon>Flavobacteriales</taxon>
        <taxon>Flavobacteriaceae</taxon>
        <taxon>Sediminicola</taxon>
    </lineage>
</organism>
<evidence type="ECO:0000313" key="2">
    <source>
        <dbReference type="Proteomes" id="UP001549799"/>
    </source>
</evidence>
<proteinExistence type="predicted"/>
<comment type="caution">
    <text evidence="1">The sequence shown here is derived from an EMBL/GenBank/DDBJ whole genome shotgun (WGS) entry which is preliminary data.</text>
</comment>
<protein>
    <recommendedName>
        <fullName evidence="3">Lipocalin-like domain-containing protein</fullName>
    </recommendedName>
</protein>
<gene>
    <name evidence="1" type="ORF">ABXZ36_13055</name>
</gene>
<sequence length="143" mass="16580">MKYLLIFIFFAGSLKVHSQIDSNAGTYGLNPPLDTGVNIKWTLSLNPDGTFLYNFYRNLNCDIYSEENFYGKGTWKSEKSLIYFTTNEKDDLDETHTMNFNNTKARINRKSPRDISNKITKESIIFYSSEISTIKGLELFRTE</sequence>
<accession>A0ABV2SZ93</accession>
<dbReference type="Proteomes" id="UP001549799">
    <property type="component" value="Unassembled WGS sequence"/>
</dbReference>
<reference evidence="1 2" key="1">
    <citation type="submission" date="2024-07" db="EMBL/GenBank/DDBJ databases">
        <title>The genome sequence of type strain Sediminicola arcticus GDMCC 1.2805.</title>
        <authorList>
            <person name="Liu Y."/>
        </authorList>
    </citation>
    <scope>NUCLEOTIDE SEQUENCE [LARGE SCALE GENOMIC DNA]</scope>
    <source>
        <strain evidence="1 2">GDMCC 1.2805</strain>
    </source>
</reference>
<keyword evidence="2" id="KW-1185">Reference proteome</keyword>
<evidence type="ECO:0008006" key="3">
    <source>
        <dbReference type="Google" id="ProtNLM"/>
    </source>
</evidence>
<dbReference type="EMBL" id="JBEXAE010000006">
    <property type="protein sequence ID" value="MET6991574.1"/>
    <property type="molecule type" value="Genomic_DNA"/>
</dbReference>
<dbReference type="RefSeq" id="WP_354616119.1">
    <property type="nucleotide sequence ID" value="NZ_JBEXAE010000006.1"/>
</dbReference>
<name>A0ABV2SZ93_9FLAO</name>